<evidence type="ECO:0000256" key="4">
    <source>
        <dbReference type="ARBA" id="ARBA00022490"/>
    </source>
</evidence>
<dbReference type="PANTHER" id="PTHR22878">
    <property type="entry name" value="DYNEIN HEAVY CHAIN 6, AXONEMAL-LIKE-RELATED"/>
    <property type="match status" value="1"/>
</dbReference>
<dbReference type="FunFam" id="3.40.50.300:FF:000362">
    <property type="entry name" value="Dynein, axonemal, heavy chain 6"/>
    <property type="match status" value="1"/>
</dbReference>
<dbReference type="FunFam" id="3.40.50.300:FF:001145">
    <property type="entry name" value="Putative dynein heavy chain"/>
    <property type="match status" value="1"/>
</dbReference>
<keyword evidence="6" id="KW-0677">Repeat</keyword>
<dbReference type="Gene3D" id="6.10.140.1060">
    <property type="match status" value="1"/>
</dbReference>
<keyword evidence="12" id="KW-0969">Cilium</keyword>
<dbReference type="InterPro" id="IPR026983">
    <property type="entry name" value="DHC"/>
</dbReference>
<sequence>MFKSLNSIFVGSLVYKSSTKICFDDVTCKLSNSWFLCLRYEHAKRKYRFFTPVELISNTYAPTASMIGLLDVPPVKRRHKSKSDVVDEYGKLQHPPQSVSQTKHDSSASKKSKKYEPGVIPIIDLLTGEYERQQYDRKQLMKIQQKKKISKQQSDASFKAREKEMRGLRELEADLPMDVDSQRYILCAQVDKEQSKPVNNEDLEKIQYYTNECLGDDFIEPYPKALLENALLKVSRSLFKKFHTEIMNMETQIRSDYYFVMRKFILDNILLDPKEWERLGIKTYPIGFPSLVIRGPVPWHQNTVTAKHLNFHNLFIGMPVLRALRDLWDSEFKHLLIISISKLKQVGFPMLPETLDAITDEMCQEIRTLLIEMWLPKVADIFLYLRDSWAPMVPRSSEDSLKQVEKFFSCACSIMSRQLRALVMNSLYHMLDFLLLYQKGNEIQENHYEDMMFTLNPMLIVKAVPAVGSTPEILFEPSLLDLKGLVQNLFYKIIRVNDLFPRVEQIMFPEMKEKALFLHSVQIEEEEVQNILKVALHSFDMNTLGPTVYLECYRPYFYIFSGEATSSLEDFFKVEPFPSLRDFASRIESYDSLKDEVYDLRQNIPLNLIDLDCTKVNDTLWKMISQLHETITDYFANVCRNHNREIALKFEGIISRVGDVPETTAQLVELTNFIIESRDVTMFDLKTQLQYSAKLILFLMTYAHLPDEDIYLNSRVFTWPKDLEQILELSMVRVSQRRDVVEGILKNKRAEFDLLLKEHHKELEYLRKKDPPLLTMEEMVDTTTTIEAFVNILAEDKITADSINMEEKLLEFEVTPFLELQNMLTAVEPYNQLWHTILEFHKKYEIWYNGPFANLNAEEIKETVDSMWSILYKLSKTFYDVPGSKRIAEIVRAKVEKFKQLIPVLQTVCNPGLRDRHWEQISEVAGFSICPRPESTLAEMIDFGLIKFTGRLEEISVSATKEYDLETNLLKMQGEWTDIKFTCIPHRDTGVYVLASVDDIQVMLDDHILKAQTMRGSPHVKPFEREMQAWEEKLISMQDILDVWLQVQATWMYLEPIFGSEDIMRQMPEEARSFKTVDKTWKLVMSNTVNDLHVITATDFPDLLKMLRESNQLLEDIQRGLNDYLEKKRIIFPRFFFLSDNELLEILSETKDPLRVEPHLKKLFEGIDKLDFQKDGTITGMISAENENVPLSGIIVPADAKELVEKWLTQVEELMVQSLCDLINVSVHTVTSRPWKEWVMDGPGMAILCAASVNWTKEVEQAFIESTLEKCLDRSNQRIDELINLVNGKLTAGHRITLGSLINTEVHARDILEVLISKKINQSEDFFWLRQLRYYSIDDRISVSMVDTTINFGYEYLGNTPILVITPLTDRCYRIMMAALQLNLGGLLEGPAASGKTETVKALAKTVAKQCIIFNCTENLGYRVIGKFFKGIAQAGAWSCFDELNRIQLQVLSVIAQQVQNIHAAIISKTERFIFEGIEITINPSCAIFITLNPGTIGCHPLPDNLKARFRPVALLVPDFTMICVVSLFAAGFRSAKRLAEKLVTTCDLCSALLSSQFFYDFGMRTIKTILNLASELKLRFPSNDESSIVLQAIVNVNHPKMLSQDIQLALNIYRDLFPDAVPIPDDSTKLVDALKNSLKKHNLQATEFVVSKLLQLYEVIVQRHSIILVGEPFSGKTCSYQVLAESIGYIKDTTSEKMKETKIPYKIINPKAVTMGQLFGQFDAESHEWSDGIIANALREFTSGPSLDKKWLVFDGPIDPIWIENLNSVMDENKKFCLMSGEIIKVSNKISLIFETNDLEHASPSSISRCGVVYFDPKNLGWKTLMKSFICTLTEKLTSDQLDSLSDLLEWLISPILNFVLNSCTFFIGSSEMHLFSNFSRLFLCLIQEENIQKSSIQWVQCTLLFAIFWGFGSFLTGDGKTLFNRYIRQLCSGEIEEHPRPVKFKLTKNQMFPEKISVFDAVYDKKNNGQWIPWLEIADKAPLSPNAKANSLIIPTEELTKQRFFLRLLLNSRIPVLFIGPSGTGKSLTVLDHLANAPKNKFISNSINFSGCTSANQTQDIIMSKLDRRRKGVFGPQMGKQYILFIDDLSISSKDSFGTQPPIELLRQWVDHKHWYDLNDKTRIDLVDILFVGVSLPPGGGSHNVCFRFLRHMLPIGSDLFEDKMILGIFTKILDWHLAKGFNENICRLSQAVIKATLHIYKMVTCKFLPSPTQCQYRFNLRDCSRVVNGILQLPSTRCPESENLLRLWVHETTRVFSDRLLQGKEQKEFFNALKESSLTNLKCNLNELLADEKTSNCDELKFEHLSTLIFGSFMEPSSERKVYDEIKDMDALKEKMEFYLKEYNSLCKKPMSMVMFWFAIEHISRVVRILEQDNGNVLLIGIGGSGRQSIVKLAAHIADYSVFQINIIKSYSMENWREDLKTLLCKAGCDGKAQTFLIVDGQIVDDLILEDINTILHTGDIPNLFASDEKTDIVDKMVIVSRDLGSKIDTTPLALYNFFLERVKSNVRFAFAMSPIGKVFRHRIRSFPFLINLCTIDGFCAWPEDALEKVAQKLLSDSQLSEQQHGQCALISKEFHLSVVDAAKRFHDLTKRPIYITPTSYLELIKTFRSLHGMKVDEITTLRTRYEIGLEKLDFAASQVIIMQNELHVLQPQLKLTSEQTEKLMVKIEQDTVNVEASKEIVAADEALANEAAAASQAIKDDCESDLAEATPALESAIAALNTLKPADITVVKSMKNPPATVKLVMEAVCVMKGIKSERRPDASGSGAMIEDYWGPSLKLLGDLKFLDSLKTYDKDNINPSVMKLIREKYVSNRYFDPAVVKSVSNACEGLCKWIRAMEVYDRVIKIVGPKKAKLAEAEADYALQMEKLNEKRAQLQKVTGKLQALRDELAEKTREKKELEDSIELCSQKLDRAEKLIGGLGGEKTRWSETARQLQVSLNNSAGDVLLAAGIVAYLGAFSIQFRNELVDKWNQCVIETGLACAGEFSLINTLGNPVLIRSWNIHGLPIDNFSIENGIIVSNACRWPLMIDPQGQANKWIKNMEQNNNLVVIKLTDKNYLQVLEEAIGQGTPVLLENVLEDIDAAIDPILLKDTINQGDQKYIKLGENQIPYHTNFRFYITTCLRNPHYLPEIAVKVTLLNFMITTQGLQDQLLSVVVSMERPELEEKKNELIIEGANNKRMLKEIEDKILGVLSASQGNILEDETAIKILSSSKVLSAEIQAKQGASTQSEMAIDSARNLFLPIAEYSSVLFFSIIELANVDPMYQFSLLWFLNLYNQSILKSEHSDKLEERLVTLKYHLTKSVFHNVCRSIFERDKLVFAFSLVLGILRSNGKVNEELLKFVLMGGVASQIQTVNPVSSWLSHKAWSDVLSASELPGMQELKSTIESRPEDWKAFYDSSESEKSSIPVPFQNIQEIGLLVILRCLRPDRIVAAVEMLIAKELGEEFVQSRVYTLSDSFKDSNCCSPMIFILSRGFDPMEQILKFAGENGIQESSLLTISLGQGQNPIAINMITTGVQSGQWVILKNCHLAPNLMRELDRICSEVISLEKTNPKFRLWLTSYPSDVFPISVLQNGIKIVAEIPKNLQSNLLRSLSMDPICSESFFPLTEKNDEWFRMQFNICFFHAVAQERCKFGRLGWIVPYEFNDSDLIVGVTFLKSLLMKYDVLEKEALVCLLEECDYGGQIKDNLDKNLLNSLLNTYICCDLLGGPVNGCLLTKETAPEEINHETLMKYVSSFQSEMPPEVFGLHCNANIAKEQNESFNFLMNVMKTQAQISDEMSEETMSKVVADKISVILEKAFKPFKLEEVIIKFPPDYNESLNSFLLQELERFNSLMETILSSLEMVQKAIKGSVSMSLELEAIFTDMLYDKVPSSWMSNSYLSLKTLPNYINDLADRIRFFFSWASGHIPLVFPLSHFFCAQSFIAAVMVNYSRVRGISINELEFKSEFIRTMPQQGQLTKKEESDIFCQGLYLEGAHFNADSQSLVDSIPKVLFEPLPLICFKPREKKLNSGENIFECPLYKTRKREDLQSTRLFTKNFICHLHMKTSEKASHWINSGVSIFCEID</sequence>
<dbReference type="Pfam" id="PF18199">
    <property type="entry name" value="Dynein_C"/>
    <property type="match status" value="1"/>
</dbReference>
<dbReference type="GO" id="GO:0008569">
    <property type="term" value="F:minus-end-directed microtubule motor activity"/>
    <property type="evidence" value="ECO:0007669"/>
    <property type="project" value="InterPro"/>
</dbReference>
<evidence type="ECO:0000256" key="16">
    <source>
        <dbReference type="SAM" id="Coils"/>
    </source>
</evidence>
<dbReference type="Gene3D" id="1.20.58.1120">
    <property type="match status" value="1"/>
</dbReference>
<dbReference type="FunFam" id="3.40.50.300:FF:000044">
    <property type="entry name" value="Dynein heavy chain 5, axonemal"/>
    <property type="match status" value="1"/>
</dbReference>
<dbReference type="FunFam" id="3.40.50.300:FF:002141">
    <property type="entry name" value="Dynein heavy chain"/>
    <property type="match status" value="1"/>
</dbReference>
<dbReference type="FunFam" id="1.10.8.1220:FF:000001">
    <property type="entry name" value="Dynein axonemal heavy chain 5"/>
    <property type="match status" value="1"/>
</dbReference>
<comment type="similarity">
    <text evidence="3">Belongs to the dynein heavy chain family.</text>
</comment>
<dbReference type="Pfam" id="PF03028">
    <property type="entry name" value="Dynein_heavy"/>
    <property type="match status" value="1"/>
</dbReference>
<dbReference type="Pfam" id="PF12775">
    <property type="entry name" value="AAA_7"/>
    <property type="match status" value="1"/>
</dbReference>
<dbReference type="InterPro" id="IPR013602">
    <property type="entry name" value="Dynein_heavy_linker"/>
</dbReference>
<dbReference type="InterPro" id="IPR041658">
    <property type="entry name" value="AAA_lid_11"/>
</dbReference>
<dbReference type="InterPro" id="IPR042219">
    <property type="entry name" value="AAA_lid_11_sf"/>
</dbReference>
<keyword evidence="15" id="KW-0966">Cell projection</keyword>
<name>A0A9P0F2L3_BEMTA</name>
<keyword evidence="4" id="KW-0963">Cytoplasm</keyword>
<evidence type="ECO:0000256" key="10">
    <source>
        <dbReference type="ARBA" id="ARBA00023017"/>
    </source>
</evidence>
<dbReference type="FunFam" id="1.10.8.710:FF:000001">
    <property type="entry name" value="Dynein axonemal heavy chain 2"/>
    <property type="match status" value="1"/>
</dbReference>
<dbReference type="Gene3D" id="3.40.50.300">
    <property type="entry name" value="P-loop containing nucleotide triphosphate hydrolases"/>
    <property type="match status" value="5"/>
</dbReference>
<dbReference type="Gene3D" id="1.10.8.710">
    <property type="match status" value="1"/>
</dbReference>
<evidence type="ECO:0000256" key="12">
    <source>
        <dbReference type="ARBA" id="ARBA00023069"/>
    </source>
</evidence>
<dbReference type="Pfam" id="PF17852">
    <property type="entry name" value="Dynein_AAA_lid"/>
    <property type="match status" value="1"/>
</dbReference>
<evidence type="ECO:0000256" key="13">
    <source>
        <dbReference type="ARBA" id="ARBA00023175"/>
    </source>
</evidence>
<dbReference type="FunFam" id="1.10.287.2620:FF:000002">
    <property type="entry name" value="Dynein heavy chain 2, axonemal"/>
    <property type="match status" value="1"/>
</dbReference>
<dbReference type="Pfam" id="PF12781">
    <property type="entry name" value="AAA_9"/>
    <property type="match status" value="1"/>
</dbReference>
<dbReference type="FunFam" id="1.20.58.1120:FF:000001">
    <property type="entry name" value="dynein heavy chain 2, axonemal"/>
    <property type="match status" value="1"/>
</dbReference>
<organism evidence="19 20">
    <name type="scientific">Bemisia tabaci</name>
    <name type="common">Sweetpotato whitefly</name>
    <name type="synonym">Aleurodes tabaci</name>
    <dbReference type="NCBI Taxonomy" id="7038"/>
    <lineage>
        <taxon>Eukaryota</taxon>
        <taxon>Metazoa</taxon>
        <taxon>Ecdysozoa</taxon>
        <taxon>Arthropoda</taxon>
        <taxon>Hexapoda</taxon>
        <taxon>Insecta</taxon>
        <taxon>Pterygota</taxon>
        <taxon>Neoptera</taxon>
        <taxon>Paraneoptera</taxon>
        <taxon>Hemiptera</taxon>
        <taxon>Sternorrhyncha</taxon>
        <taxon>Aleyrodoidea</taxon>
        <taxon>Aleyrodidae</taxon>
        <taxon>Aleyrodinae</taxon>
        <taxon>Bemisia</taxon>
    </lineage>
</organism>
<dbReference type="Gene3D" id="1.20.140.100">
    <property type="entry name" value="Dynein heavy chain, N-terminal domain 2"/>
    <property type="match status" value="1"/>
</dbReference>
<dbReference type="Gene3D" id="1.20.920.30">
    <property type="match status" value="1"/>
</dbReference>
<dbReference type="GO" id="GO:0045505">
    <property type="term" value="F:dynein intermediate chain binding"/>
    <property type="evidence" value="ECO:0007669"/>
    <property type="project" value="InterPro"/>
</dbReference>
<dbReference type="FunFam" id="3.20.180.20:FF:000003">
    <property type="entry name" value="Dynein heavy chain 12, axonemal"/>
    <property type="match status" value="1"/>
</dbReference>
<dbReference type="Pfam" id="PF08393">
    <property type="entry name" value="DHC_N2"/>
    <property type="match status" value="1"/>
</dbReference>
<dbReference type="GO" id="GO:0005858">
    <property type="term" value="C:axonemal dynein complex"/>
    <property type="evidence" value="ECO:0007669"/>
    <property type="project" value="UniProtKB-ARBA"/>
</dbReference>
<dbReference type="GO" id="GO:0007018">
    <property type="term" value="P:microtubule-based movement"/>
    <property type="evidence" value="ECO:0007669"/>
    <property type="project" value="InterPro"/>
</dbReference>
<evidence type="ECO:0000256" key="15">
    <source>
        <dbReference type="ARBA" id="ARBA00023273"/>
    </source>
</evidence>
<protein>
    <recommendedName>
        <fullName evidence="18">AAA+ ATPase domain-containing protein</fullName>
    </recommendedName>
</protein>
<dbReference type="InterPro" id="IPR054354">
    <property type="entry name" value="DYNC2H1-like_lid"/>
</dbReference>
<dbReference type="Gene3D" id="1.10.472.130">
    <property type="match status" value="1"/>
</dbReference>
<dbReference type="InterPro" id="IPR042228">
    <property type="entry name" value="Dynein_linker_3"/>
</dbReference>
<dbReference type="Gene3D" id="3.10.490.20">
    <property type="match status" value="1"/>
</dbReference>
<dbReference type="Pfam" id="PF22597">
    <property type="entry name" value="DYN_lid"/>
    <property type="match status" value="1"/>
</dbReference>
<dbReference type="GO" id="GO:0005874">
    <property type="term" value="C:microtubule"/>
    <property type="evidence" value="ECO:0007669"/>
    <property type="project" value="UniProtKB-KW"/>
</dbReference>
<dbReference type="InterPro" id="IPR043160">
    <property type="entry name" value="Dynein_C_barrel"/>
</dbReference>
<dbReference type="FunFam" id="3.10.490.20:FF:000009">
    <property type="entry name" value="Dynein heavy chain 4"/>
    <property type="match status" value="1"/>
</dbReference>
<dbReference type="Pfam" id="PF12780">
    <property type="entry name" value="AAA_8"/>
    <property type="match status" value="1"/>
</dbReference>
<dbReference type="GO" id="GO:0005524">
    <property type="term" value="F:ATP binding"/>
    <property type="evidence" value="ECO:0007669"/>
    <property type="project" value="UniProtKB-KW"/>
</dbReference>
<keyword evidence="20" id="KW-1185">Reference proteome</keyword>
<evidence type="ECO:0000313" key="20">
    <source>
        <dbReference type="Proteomes" id="UP001152759"/>
    </source>
</evidence>
<comment type="subcellular location">
    <subcellularLocation>
        <location evidence="1">Cell projection</location>
        <location evidence="1">Cilium</location>
        <location evidence="1">Flagellum</location>
    </subcellularLocation>
    <subcellularLocation>
        <location evidence="2">Cytoplasm</location>
        <location evidence="2">Cytoskeleton</location>
        <location evidence="2">Cilium axoneme</location>
    </subcellularLocation>
</comment>
<dbReference type="PANTHER" id="PTHR22878:SF71">
    <property type="entry name" value="DYNEIN, AXONEMAL, HEAVY CHAIN 3"/>
    <property type="match status" value="1"/>
</dbReference>
<evidence type="ECO:0000256" key="5">
    <source>
        <dbReference type="ARBA" id="ARBA00022701"/>
    </source>
</evidence>
<dbReference type="Gene3D" id="1.10.8.1220">
    <property type="match status" value="1"/>
</dbReference>
<dbReference type="InterPro" id="IPR035699">
    <property type="entry name" value="AAA_6"/>
</dbReference>
<dbReference type="Gene3D" id="3.20.180.20">
    <property type="entry name" value="Dynein heavy chain, N-terminal domain 2"/>
    <property type="match status" value="1"/>
</dbReference>
<evidence type="ECO:0000313" key="19">
    <source>
        <dbReference type="EMBL" id="CAH0385651.1"/>
    </source>
</evidence>
<evidence type="ECO:0000256" key="2">
    <source>
        <dbReference type="ARBA" id="ARBA00004430"/>
    </source>
</evidence>
<dbReference type="InterPro" id="IPR004273">
    <property type="entry name" value="Dynein_heavy_D6_P-loop"/>
</dbReference>
<dbReference type="InterPro" id="IPR043157">
    <property type="entry name" value="Dynein_AAA1S"/>
</dbReference>
<dbReference type="FunFam" id="1.20.920.20:FF:000006">
    <property type="entry name" value="Dynein, axonemal, heavy chain 6"/>
    <property type="match status" value="1"/>
</dbReference>
<dbReference type="InterPro" id="IPR027417">
    <property type="entry name" value="P-loop_NTPase"/>
</dbReference>
<keyword evidence="14" id="KW-0206">Cytoskeleton</keyword>
<evidence type="ECO:0000256" key="8">
    <source>
        <dbReference type="ARBA" id="ARBA00022840"/>
    </source>
</evidence>
<feature type="coiled-coil region" evidence="16">
    <location>
        <begin position="2855"/>
        <end position="2920"/>
    </location>
</feature>
<evidence type="ECO:0000256" key="6">
    <source>
        <dbReference type="ARBA" id="ARBA00022737"/>
    </source>
</evidence>
<keyword evidence="10" id="KW-0243">Dynein</keyword>
<dbReference type="InterPro" id="IPR041466">
    <property type="entry name" value="Dynein_AAA5_ext"/>
</dbReference>
<keyword evidence="5" id="KW-0493">Microtubule</keyword>
<evidence type="ECO:0000256" key="11">
    <source>
        <dbReference type="ARBA" id="ARBA00023054"/>
    </source>
</evidence>
<evidence type="ECO:0000256" key="14">
    <source>
        <dbReference type="ARBA" id="ARBA00023212"/>
    </source>
</evidence>
<dbReference type="FunFam" id="1.20.920.30:FF:000002">
    <property type="entry name" value="Dynein axonemal heavy chain 3"/>
    <property type="match status" value="1"/>
</dbReference>
<dbReference type="SMART" id="SM00382">
    <property type="entry name" value="AAA"/>
    <property type="match status" value="2"/>
</dbReference>
<dbReference type="InterPro" id="IPR024317">
    <property type="entry name" value="Dynein_heavy_chain_D4_dom"/>
</dbReference>
<feature type="domain" description="AAA+ ATPase" evidence="18">
    <location>
        <begin position="1382"/>
        <end position="1520"/>
    </location>
</feature>
<proteinExistence type="inferred from homology"/>
<evidence type="ECO:0000259" key="18">
    <source>
        <dbReference type="SMART" id="SM00382"/>
    </source>
</evidence>
<dbReference type="GO" id="GO:0051959">
    <property type="term" value="F:dynein light intermediate chain binding"/>
    <property type="evidence" value="ECO:0007669"/>
    <property type="project" value="InterPro"/>
</dbReference>
<dbReference type="InterPro" id="IPR041228">
    <property type="entry name" value="Dynein_C"/>
</dbReference>
<dbReference type="Gene3D" id="1.20.920.20">
    <property type="match status" value="1"/>
</dbReference>
<dbReference type="Gene3D" id="1.10.287.2620">
    <property type="match status" value="1"/>
</dbReference>
<accession>A0A9P0F2L3</accession>
<evidence type="ECO:0000256" key="3">
    <source>
        <dbReference type="ARBA" id="ARBA00008887"/>
    </source>
</evidence>
<dbReference type="InterPro" id="IPR042222">
    <property type="entry name" value="Dynein_2_N"/>
</dbReference>
<feature type="domain" description="AAA+ ATPase" evidence="18">
    <location>
        <begin position="2014"/>
        <end position="2173"/>
    </location>
</feature>
<dbReference type="InterPro" id="IPR003593">
    <property type="entry name" value="AAA+_ATPase"/>
</dbReference>
<dbReference type="Gene3D" id="1.20.1270.280">
    <property type="match status" value="1"/>
</dbReference>
<dbReference type="GO" id="GO:0031514">
    <property type="term" value="C:motile cilium"/>
    <property type="evidence" value="ECO:0007669"/>
    <property type="project" value="UniProtKB-SubCell"/>
</dbReference>
<keyword evidence="13" id="KW-0505">Motor protein</keyword>
<dbReference type="Pfam" id="PF12774">
    <property type="entry name" value="AAA_6"/>
    <property type="match status" value="1"/>
</dbReference>
<dbReference type="InterPro" id="IPR024743">
    <property type="entry name" value="Dynein_HC_stalk"/>
</dbReference>
<dbReference type="EMBL" id="OU963863">
    <property type="protein sequence ID" value="CAH0385651.1"/>
    <property type="molecule type" value="Genomic_DNA"/>
</dbReference>
<keyword evidence="7" id="KW-0547">Nucleotide-binding</keyword>
<dbReference type="Proteomes" id="UP001152759">
    <property type="component" value="Chromosome 2"/>
</dbReference>
<keyword evidence="9" id="KW-0282">Flagellum</keyword>
<keyword evidence="11 16" id="KW-0175">Coiled coil</keyword>
<dbReference type="SUPFAM" id="SSF52540">
    <property type="entry name" value="P-loop containing nucleoside triphosphate hydrolases"/>
    <property type="match status" value="4"/>
</dbReference>
<keyword evidence="8" id="KW-0067">ATP-binding</keyword>
<evidence type="ECO:0000256" key="9">
    <source>
        <dbReference type="ARBA" id="ARBA00022846"/>
    </source>
</evidence>
<evidence type="ECO:0000256" key="17">
    <source>
        <dbReference type="SAM" id="MobiDB-lite"/>
    </source>
</evidence>
<dbReference type="Gene3D" id="1.10.8.720">
    <property type="entry name" value="Region D6 of dynein motor"/>
    <property type="match status" value="1"/>
</dbReference>
<evidence type="ECO:0000256" key="7">
    <source>
        <dbReference type="ARBA" id="ARBA00022741"/>
    </source>
</evidence>
<reference evidence="19" key="1">
    <citation type="submission" date="2021-12" db="EMBL/GenBank/DDBJ databases">
        <authorList>
            <person name="King R."/>
        </authorList>
    </citation>
    <scope>NUCLEOTIDE SEQUENCE</scope>
</reference>
<dbReference type="Pfam" id="PF18198">
    <property type="entry name" value="AAA_lid_11"/>
    <property type="match status" value="1"/>
</dbReference>
<feature type="region of interest" description="Disordered" evidence="17">
    <location>
        <begin position="83"/>
        <end position="114"/>
    </location>
</feature>
<dbReference type="InterPro" id="IPR035706">
    <property type="entry name" value="AAA_9"/>
</dbReference>
<dbReference type="FunFam" id="1.20.140.100:FF:000004">
    <property type="entry name" value="Dynein axonemal heavy chain 6"/>
    <property type="match status" value="1"/>
</dbReference>
<dbReference type="Pfam" id="PF12777">
    <property type="entry name" value="MT"/>
    <property type="match status" value="1"/>
</dbReference>
<gene>
    <name evidence="19" type="ORF">BEMITA_LOCUS4855</name>
</gene>
<evidence type="ECO:0000256" key="1">
    <source>
        <dbReference type="ARBA" id="ARBA00004230"/>
    </source>
</evidence>